<dbReference type="PANTHER" id="PTHR23519">
    <property type="entry name" value="AUTOPHAGY-RELATED PROTEIN 22"/>
    <property type="match status" value="1"/>
</dbReference>
<dbReference type="InterPro" id="IPR050495">
    <property type="entry name" value="ATG22/LtaA_families"/>
</dbReference>
<evidence type="ECO:0000256" key="6">
    <source>
        <dbReference type="SAM" id="Phobius"/>
    </source>
</evidence>
<dbReference type="Gene3D" id="1.20.1250.20">
    <property type="entry name" value="MFS general substrate transporter like domains"/>
    <property type="match status" value="1"/>
</dbReference>
<dbReference type="EMBL" id="JBHUMB010000014">
    <property type="protein sequence ID" value="MFD2744580.1"/>
    <property type="molecule type" value="Genomic_DNA"/>
</dbReference>
<feature type="transmembrane region" description="Helical" evidence="6">
    <location>
        <begin position="288"/>
        <end position="306"/>
    </location>
</feature>
<evidence type="ECO:0000256" key="4">
    <source>
        <dbReference type="ARBA" id="ARBA00022989"/>
    </source>
</evidence>
<protein>
    <submittedName>
        <fullName evidence="7">MFS transporter</fullName>
    </submittedName>
</protein>
<feature type="transmembrane region" description="Helical" evidence="6">
    <location>
        <begin position="60"/>
        <end position="84"/>
    </location>
</feature>
<feature type="transmembrane region" description="Helical" evidence="6">
    <location>
        <begin position="381"/>
        <end position="400"/>
    </location>
</feature>
<feature type="transmembrane region" description="Helical" evidence="6">
    <location>
        <begin position="20"/>
        <end position="40"/>
    </location>
</feature>
<name>A0ABW5UF71_9SPHI</name>
<sequence>MNIQTLQKDNPKTIRAWAMFDWANSVYNLVITSTIFPAYYTAITYTEQYGDVVHFFGFSIVNTALSNFALSIAYLIMAFALPFISAYADVRGRKKYFMKFFTYLGALACMGLFFFKLETLELSIFLYAFAAAGYIGGLAFNNSYLPLIASVAEQDRVSAQGFAYGYVGCVTLQLICFVFVLKPEWFGITDASLPARLSFFLVGLWWLGFSQIPFRRLPESRPSAMPAGWTIGQKVRQEFGSVWQRIQLIPAIKRFLFPYFFYSMGVQTVMIVATAFGMKEIGLEMSELIAAILLIQLIAIGGAYLMSRLAKPLGNTMVLIGVVCVWIFICVAAFYIQSKVEFYILAMLVGAMMGGIQSLSRSTYSKLLPTDIEDTTSFFSFYDVTEKIAIVLGLFSFAIIEQLSHNIRYSALFMSVFFIIGLILLISLYKFERTATKNTHA</sequence>
<dbReference type="Proteomes" id="UP001597418">
    <property type="component" value="Unassembled WGS sequence"/>
</dbReference>
<dbReference type="Pfam" id="PF11700">
    <property type="entry name" value="ATG22"/>
    <property type="match status" value="1"/>
</dbReference>
<organism evidence="7 8">
    <name type="scientific">Sphingobacterium populi</name>
    <dbReference type="NCBI Taxonomy" id="1812824"/>
    <lineage>
        <taxon>Bacteria</taxon>
        <taxon>Pseudomonadati</taxon>
        <taxon>Bacteroidota</taxon>
        <taxon>Sphingobacteriia</taxon>
        <taxon>Sphingobacteriales</taxon>
        <taxon>Sphingobacteriaceae</taxon>
        <taxon>Sphingobacterium</taxon>
    </lineage>
</organism>
<feature type="transmembrane region" description="Helical" evidence="6">
    <location>
        <begin position="122"/>
        <end position="140"/>
    </location>
</feature>
<dbReference type="PANTHER" id="PTHR23519:SF1">
    <property type="entry name" value="AUTOPHAGY-RELATED PROTEIN 22"/>
    <property type="match status" value="1"/>
</dbReference>
<feature type="transmembrane region" description="Helical" evidence="6">
    <location>
        <begin position="96"/>
        <end position="116"/>
    </location>
</feature>
<dbReference type="RefSeq" id="WP_066752137.1">
    <property type="nucleotide sequence ID" value="NZ_JBHUMB010000014.1"/>
</dbReference>
<dbReference type="InterPro" id="IPR024671">
    <property type="entry name" value="Atg22-like"/>
</dbReference>
<feature type="transmembrane region" description="Helical" evidence="6">
    <location>
        <begin position="406"/>
        <end position="429"/>
    </location>
</feature>
<reference evidence="8" key="1">
    <citation type="journal article" date="2019" name="Int. J. Syst. Evol. Microbiol.">
        <title>The Global Catalogue of Microorganisms (GCM) 10K type strain sequencing project: providing services to taxonomists for standard genome sequencing and annotation.</title>
        <authorList>
            <consortium name="The Broad Institute Genomics Platform"/>
            <consortium name="The Broad Institute Genome Sequencing Center for Infectious Disease"/>
            <person name="Wu L."/>
            <person name="Ma J."/>
        </authorList>
    </citation>
    <scope>NUCLEOTIDE SEQUENCE [LARGE SCALE GENOMIC DNA]</scope>
    <source>
        <strain evidence="8">KCTC 42247</strain>
    </source>
</reference>
<feature type="transmembrane region" description="Helical" evidence="6">
    <location>
        <begin position="342"/>
        <end position="360"/>
    </location>
</feature>
<comment type="caution">
    <text evidence="7">The sequence shown here is derived from an EMBL/GenBank/DDBJ whole genome shotgun (WGS) entry which is preliminary data.</text>
</comment>
<evidence type="ECO:0000256" key="2">
    <source>
        <dbReference type="ARBA" id="ARBA00022448"/>
    </source>
</evidence>
<proteinExistence type="predicted"/>
<dbReference type="InterPro" id="IPR036259">
    <property type="entry name" value="MFS_trans_sf"/>
</dbReference>
<feature type="transmembrane region" description="Helical" evidence="6">
    <location>
        <begin position="193"/>
        <end position="214"/>
    </location>
</feature>
<dbReference type="SUPFAM" id="SSF103473">
    <property type="entry name" value="MFS general substrate transporter"/>
    <property type="match status" value="1"/>
</dbReference>
<keyword evidence="2" id="KW-0813">Transport</keyword>
<gene>
    <name evidence="7" type="ORF">ACFSQ6_14370</name>
</gene>
<feature type="transmembrane region" description="Helical" evidence="6">
    <location>
        <begin position="255"/>
        <end position="276"/>
    </location>
</feature>
<evidence type="ECO:0000256" key="5">
    <source>
        <dbReference type="ARBA" id="ARBA00023136"/>
    </source>
</evidence>
<evidence type="ECO:0000256" key="1">
    <source>
        <dbReference type="ARBA" id="ARBA00004127"/>
    </source>
</evidence>
<accession>A0ABW5UF71</accession>
<keyword evidence="5 6" id="KW-0472">Membrane</keyword>
<evidence type="ECO:0000313" key="7">
    <source>
        <dbReference type="EMBL" id="MFD2744580.1"/>
    </source>
</evidence>
<evidence type="ECO:0000313" key="8">
    <source>
        <dbReference type="Proteomes" id="UP001597418"/>
    </source>
</evidence>
<evidence type="ECO:0000256" key="3">
    <source>
        <dbReference type="ARBA" id="ARBA00022692"/>
    </source>
</evidence>
<feature type="transmembrane region" description="Helical" evidence="6">
    <location>
        <begin position="318"/>
        <end position="336"/>
    </location>
</feature>
<keyword evidence="8" id="KW-1185">Reference proteome</keyword>
<feature type="transmembrane region" description="Helical" evidence="6">
    <location>
        <begin position="161"/>
        <end position="181"/>
    </location>
</feature>
<comment type="subcellular location">
    <subcellularLocation>
        <location evidence="1">Endomembrane system</location>
        <topology evidence="1">Multi-pass membrane protein</topology>
    </subcellularLocation>
</comment>
<keyword evidence="3 6" id="KW-0812">Transmembrane</keyword>
<keyword evidence="4 6" id="KW-1133">Transmembrane helix</keyword>